<keyword evidence="5" id="KW-0375">Hydrogen ion transport</keyword>
<dbReference type="Proteomes" id="UP000250321">
    <property type="component" value="Unassembled WGS sequence"/>
</dbReference>
<accession>A0A314ZU37</accession>
<dbReference type="AlphaFoldDB" id="A0A314ZU37"/>
<comment type="similarity">
    <text evidence="2">Belongs to the ATPase delta chain family.</text>
</comment>
<keyword evidence="4" id="KW-0813">Transport</keyword>
<dbReference type="OrthoDB" id="1262810at2759"/>
<gene>
    <name evidence="10" type="ORF">Pyn_38258</name>
</gene>
<evidence type="ECO:0000256" key="5">
    <source>
        <dbReference type="ARBA" id="ARBA00022781"/>
    </source>
</evidence>
<reference evidence="10 11" key="1">
    <citation type="submission" date="2018-02" db="EMBL/GenBank/DDBJ databases">
        <title>Draft genome of wild Prunus yedoensis var. nudiflora.</title>
        <authorList>
            <person name="Baek S."/>
            <person name="Kim J.-H."/>
            <person name="Choi K."/>
            <person name="Kim G.-B."/>
            <person name="Cho A."/>
            <person name="Jang H."/>
            <person name="Shin C.-H."/>
            <person name="Yu H.-J."/>
            <person name="Mun J.-H."/>
        </authorList>
    </citation>
    <scope>NUCLEOTIDE SEQUENCE [LARGE SCALE GENOMIC DNA]</scope>
    <source>
        <strain evidence="11">cv. Jeju island</strain>
        <tissue evidence="10">Leaf</tissue>
    </source>
</reference>
<keyword evidence="7" id="KW-0472">Membrane</keyword>
<evidence type="ECO:0000313" key="10">
    <source>
        <dbReference type="EMBL" id="PQQ21707.1"/>
    </source>
</evidence>
<evidence type="ECO:0000313" key="11">
    <source>
        <dbReference type="Proteomes" id="UP000250321"/>
    </source>
</evidence>
<dbReference type="STRING" id="2094558.A0A314ZU37"/>
<organism evidence="10 11">
    <name type="scientific">Prunus yedoensis var. nudiflora</name>
    <dbReference type="NCBI Taxonomy" id="2094558"/>
    <lineage>
        <taxon>Eukaryota</taxon>
        <taxon>Viridiplantae</taxon>
        <taxon>Streptophyta</taxon>
        <taxon>Embryophyta</taxon>
        <taxon>Tracheophyta</taxon>
        <taxon>Spermatophyta</taxon>
        <taxon>Magnoliopsida</taxon>
        <taxon>eudicotyledons</taxon>
        <taxon>Gunneridae</taxon>
        <taxon>Pentapetalae</taxon>
        <taxon>rosids</taxon>
        <taxon>fabids</taxon>
        <taxon>Rosales</taxon>
        <taxon>Rosaceae</taxon>
        <taxon>Amygdaloideae</taxon>
        <taxon>Amygdaleae</taxon>
        <taxon>Prunus</taxon>
    </lineage>
</organism>
<evidence type="ECO:0000256" key="8">
    <source>
        <dbReference type="ARBA" id="ARBA00023310"/>
    </source>
</evidence>
<evidence type="ECO:0000256" key="3">
    <source>
        <dbReference type="ARBA" id="ARBA00011648"/>
    </source>
</evidence>
<dbReference type="EMBL" id="PJQY01000006">
    <property type="protein sequence ID" value="PQQ21707.1"/>
    <property type="molecule type" value="Genomic_DNA"/>
</dbReference>
<keyword evidence="8" id="KW-0066">ATP synthesis</keyword>
<sequence>MDTLSSSVSTLKIPTLLSSTSSRELHQFNPQSPRTHKLPPQSHLHSTTKPNLISNKTPSFSHKLVPLSSTPSFLNSSATLSLNSSSSSDLHRKPATGYAAALLDIAQCNNSVHLVEKDIQRFLKLLHNKLVQAALANPFVGEKEKGQVVNLVAEKGRFNRHLVGLVKMLVRKNKVGIVKEVLEEFQRIYNELSGTAKKVKNLVHESLLSFAV</sequence>
<keyword evidence="6" id="KW-0406">Ion transport</keyword>
<evidence type="ECO:0000256" key="2">
    <source>
        <dbReference type="ARBA" id="ARBA00007046"/>
    </source>
</evidence>
<evidence type="ECO:0000256" key="6">
    <source>
        <dbReference type="ARBA" id="ARBA00023065"/>
    </source>
</evidence>
<comment type="subunit">
    <text evidence="3">F-type ATPases have 2 components, CF(1) - the catalytic core - and CF(0) - the membrane proton channel. CF(1) has five subunits: alpha(3), beta(3), gamma(1), delta(1), epsilon(1). CF(0) has three main subunits: a, b and c.</text>
</comment>
<proteinExistence type="inferred from homology"/>
<dbReference type="InterPro" id="IPR026015">
    <property type="entry name" value="ATP_synth_OSCP/delta_N_sf"/>
</dbReference>
<feature type="compositionally biased region" description="Polar residues" evidence="9">
    <location>
        <begin position="22"/>
        <end position="33"/>
    </location>
</feature>
<keyword evidence="11" id="KW-1185">Reference proteome</keyword>
<comment type="subcellular location">
    <subcellularLocation>
        <location evidence="1">Membrane</location>
    </subcellularLocation>
</comment>
<feature type="region of interest" description="Disordered" evidence="9">
    <location>
        <begin position="22"/>
        <end position="55"/>
    </location>
</feature>
<dbReference type="PANTHER" id="PTHR11910">
    <property type="entry name" value="ATP SYNTHASE DELTA CHAIN"/>
    <property type="match status" value="1"/>
</dbReference>
<dbReference type="GO" id="GO:0046933">
    <property type="term" value="F:proton-transporting ATP synthase activity, rotational mechanism"/>
    <property type="evidence" value="ECO:0007669"/>
    <property type="project" value="InterPro"/>
</dbReference>
<dbReference type="Gene3D" id="1.10.520.20">
    <property type="entry name" value="N-terminal domain of the delta subunit of the F1F0-ATP synthase"/>
    <property type="match status" value="1"/>
</dbReference>
<evidence type="ECO:0000256" key="9">
    <source>
        <dbReference type="SAM" id="MobiDB-lite"/>
    </source>
</evidence>
<dbReference type="GO" id="GO:0016020">
    <property type="term" value="C:membrane"/>
    <property type="evidence" value="ECO:0007669"/>
    <property type="project" value="UniProtKB-SubCell"/>
</dbReference>
<evidence type="ECO:0000256" key="1">
    <source>
        <dbReference type="ARBA" id="ARBA00004370"/>
    </source>
</evidence>
<comment type="caution">
    <text evidence="10">The sequence shown here is derived from an EMBL/GenBank/DDBJ whole genome shotgun (WGS) entry which is preliminary data.</text>
</comment>
<dbReference type="SUPFAM" id="SSF47928">
    <property type="entry name" value="N-terminal domain of the delta subunit of the F1F0-ATP synthase"/>
    <property type="match status" value="1"/>
</dbReference>
<evidence type="ECO:0000256" key="4">
    <source>
        <dbReference type="ARBA" id="ARBA00022448"/>
    </source>
</evidence>
<feature type="compositionally biased region" description="Polar residues" evidence="9">
    <location>
        <begin position="43"/>
        <end position="55"/>
    </location>
</feature>
<dbReference type="Pfam" id="PF00213">
    <property type="entry name" value="OSCP"/>
    <property type="match status" value="1"/>
</dbReference>
<evidence type="ECO:0000256" key="7">
    <source>
        <dbReference type="ARBA" id="ARBA00023136"/>
    </source>
</evidence>
<protein>
    <submittedName>
        <fullName evidence="10">ATP synthase delta chain chloroplastic</fullName>
    </submittedName>
</protein>
<dbReference type="InterPro" id="IPR000711">
    <property type="entry name" value="ATPase_OSCP/dsu"/>
</dbReference>
<name>A0A314ZU37_PRUYE</name>